<keyword evidence="3" id="KW-1185">Reference proteome</keyword>
<proteinExistence type="inferred from homology"/>
<evidence type="ECO:0000313" key="3">
    <source>
        <dbReference type="Proteomes" id="UP000001072"/>
    </source>
</evidence>
<dbReference type="eggNOG" id="KOG2313">
    <property type="taxonomic scope" value="Eukaryota"/>
</dbReference>
<dbReference type="PANTHER" id="PTHR46230:SF7">
    <property type="entry name" value="BOLA-LIKE PROTEIN 1"/>
    <property type="match status" value="1"/>
</dbReference>
<dbReference type="AlphaFoldDB" id="F4RZW8"/>
<dbReference type="Pfam" id="PF01722">
    <property type="entry name" value="BolA"/>
    <property type="match status" value="1"/>
</dbReference>
<dbReference type="Gene3D" id="3.30.300.90">
    <property type="entry name" value="BolA-like"/>
    <property type="match status" value="1"/>
</dbReference>
<feature type="non-terminal residue" evidence="2">
    <location>
        <position position="1"/>
    </location>
</feature>
<dbReference type="FunCoup" id="F4RZW8">
    <property type="interactions" value="36"/>
</dbReference>
<dbReference type="RefSeq" id="XP_007414611.1">
    <property type="nucleotide sequence ID" value="XM_007414549.1"/>
</dbReference>
<dbReference type="EMBL" id="GL883133">
    <property type="protein sequence ID" value="EGG02074.1"/>
    <property type="molecule type" value="Genomic_DNA"/>
</dbReference>
<dbReference type="PIRSF" id="PIRSF003113">
    <property type="entry name" value="BolA"/>
    <property type="match status" value="1"/>
</dbReference>
<gene>
    <name evidence="2" type="ORF">MELLADRAFT_38746</name>
</gene>
<reference evidence="3" key="1">
    <citation type="journal article" date="2011" name="Proc. Natl. Acad. Sci. U.S.A.">
        <title>Obligate biotrophy features unraveled by the genomic analysis of rust fungi.</title>
        <authorList>
            <person name="Duplessis S."/>
            <person name="Cuomo C.A."/>
            <person name="Lin Y.-C."/>
            <person name="Aerts A."/>
            <person name="Tisserant E."/>
            <person name="Veneault-Fourrey C."/>
            <person name="Joly D.L."/>
            <person name="Hacquard S."/>
            <person name="Amselem J."/>
            <person name="Cantarel B.L."/>
            <person name="Chiu R."/>
            <person name="Coutinho P.M."/>
            <person name="Feau N."/>
            <person name="Field M."/>
            <person name="Frey P."/>
            <person name="Gelhaye E."/>
            <person name="Goldberg J."/>
            <person name="Grabherr M.G."/>
            <person name="Kodira C.D."/>
            <person name="Kohler A."/>
            <person name="Kuees U."/>
            <person name="Lindquist E.A."/>
            <person name="Lucas S.M."/>
            <person name="Mago R."/>
            <person name="Mauceli E."/>
            <person name="Morin E."/>
            <person name="Murat C."/>
            <person name="Pangilinan J.L."/>
            <person name="Park R."/>
            <person name="Pearson M."/>
            <person name="Quesneville H."/>
            <person name="Rouhier N."/>
            <person name="Sakthikumar S."/>
            <person name="Salamov A.A."/>
            <person name="Schmutz J."/>
            <person name="Selles B."/>
            <person name="Shapiro H."/>
            <person name="Tanguay P."/>
            <person name="Tuskan G.A."/>
            <person name="Henrissat B."/>
            <person name="Van de Peer Y."/>
            <person name="Rouze P."/>
            <person name="Ellis J.G."/>
            <person name="Dodds P.N."/>
            <person name="Schein J.E."/>
            <person name="Zhong S."/>
            <person name="Hamelin R.C."/>
            <person name="Grigoriev I.V."/>
            <person name="Szabo L.J."/>
            <person name="Martin F."/>
        </authorList>
    </citation>
    <scope>NUCLEOTIDE SEQUENCE [LARGE SCALE GENOMIC DNA]</scope>
    <source>
        <strain evidence="3">98AG31 / pathotype 3-4-7</strain>
    </source>
</reference>
<dbReference type="SUPFAM" id="SSF82657">
    <property type="entry name" value="BolA-like"/>
    <property type="match status" value="1"/>
</dbReference>
<accession>F4RZW8</accession>
<dbReference type="InterPro" id="IPR002634">
    <property type="entry name" value="BolA"/>
</dbReference>
<organism evidence="3">
    <name type="scientific">Melampsora larici-populina (strain 98AG31 / pathotype 3-4-7)</name>
    <name type="common">Poplar leaf rust fungus</name>
    <dbReference type="NCBI Taxonomy" id="747676"/>
    <lineage>
        <taxon>Eukaryota</taxon>
        <taxon>Fungi</taxon>
        <taxon>Dikarya</taxon>
        <taxon>Basidiomycota</taxon>
        <taxon>Pucciniomycotina</taxon>
        <taxon>Pucciniomycetes</taxon>
        <taxon>Pucciniales</taxon>
        <taxon>Melampsoraceae</taxon>
        <taxon>Melampsora</taxon>
    </lineage>
</organism>
<dbReference type="VEuPathDB" id="FungiDB:MELLADRAFT_38746"/>
<dbReference type="InterPro" id="IPR036065">
    <property type="entry name" value="BolA-like_sf"/>
</dbReference>
<dbReference type="GO" id="GO:0044572">
    <property type="term" value="P:[4Fe-4S] cluster assembly"/>
    <property type="evidence" value="ECO:0007669"/>
    <property type="project" value="TreeGrafter"/>
</dbReference>
<name>F4RZW8_MELLP</name>
<dbReference type="GO" id="GO:0005759">
    <property type="term" value="C:mitochondrial matrix"/>
    <property type="evidence" value="ECO:0007669"/>
    <property type="project" value="TreeGrafter"/>
</dbReference>
<dbReference type="STRING" id="747676.F4RZW8"/>
<dbReference type="PANTHER" id="PTHR46230">
    <property type="match status" value="1"/>
</dbReference>
<evidence type="ECO:0000256" key="1">
    <source>
        <dbReference type="RuleBase" id="RU003860"/>
    </source>
</evidence>
<dbReference type="KEGG" id="mlr:MELLADRAFT_38746"/>
<protein>
    <recommendedName>
        <fullName evidence="4">Bola-like protein</fullName>
    </recommendedName>
</protein>
<dbReference type="InParanoid" id="F4RZW8"/>
<dbReference type="Proteomes" id="UP000001072">
    <property type="component" value="Unassembled WGS sequence"/>
</dbReference>
<evidence type="ECO:0008006" key="4">
    <source>
        <dbReference type="Google" id="ProtNLM"/>
    </source>
</evidence>
<evidence type="ECO:0000313" key="2">
    <source>
        <dbReference type="EMBL" id="EGG02074.1"/>
    </source>
</evidence>
<dbReference type="HOGENOM" id="CLU_109462_2_1_1"/>
<sequence>PTTLEVINESHLHSHHSAMRAIGGGSGETHFSVKVISSDFHGLNRLSRHRKIYKALSYEFEERGLHALSLQTYTPEEVSTPKES</sequence>
<dbReference type="OrthoDB" id="411584at2759"/>
<dbReference type="GeneID" id="18927745"/>
<comment type="similarity">
    <text evidence="1">Belongs to the BolA/IbaG family.</text>
</comment>